<dbReference type="Proteomes" id="UP000184368">
    <property type="component" value="Unassembled WGS sequence"/>
</dbReference>
<dbReference type="AlphaFoldDB" id="A0A1M5G382"/>
<gene>
    <name evidence="1" type="ORF">SAMN05444008_11572</name>
</gene>
<accession>A0A1M5G382</accession>
<name>A0A1M5G382_9BACT</name>
<dbReference type="EMBL" id="FQUO01000015">
    <property type="protein sequence ID" value="SHF97892.1"/>
    <property type="molecule type" value="Genomic_DNA"/>
</dbReference>
<dbReference type="STRING" id="1302690.BUE76_10670"/>
<sequence length="180" mass="20324">MKYRGKTIQLDPDKVYVGVARYGWKKKGIARLTAPAVRYFTKKPFNHGWLLINIMGTWVMFESAEGGCTAVLAEQPEIGIDRKGSRIQIRPYIGPLSRTDVLKAASLQLGLKYDHINLVVHQLIYRCGGPWIGRTGPDAKGKVQCFEFLFNCFNLPQAWLASGAEFDQQTVFDNPIFNEI</sequence>
<keyword evidence="2" id="KW-1185">Reference proteome</keyword>
<organism evidence="1 2">
    <name type="scientific">Cnuella takakiae</name>
    <dbReference type="NCBI Taxonomy" id="1302690"/>
    <lineage>
        <taxon>Bacteria</taxon>
        <taxon>Pseudomonadati</taxon>
        <taxon>Bacteroidota</taxon>
        <taxon>Chitinophagia</taxon>
        <taxon>Chitinophagales</taxon>
        <taxon>Chitinophagaceae</taxon>
        <taxon>Cnuella</taxon>
    </lineage>
</organism>
<proteinExistence type="predicted"/>
<evidence type="ECO:0000313" key="2">
    <source>
        <dbReference type="Proteomes" id="UP000184368"/>
    </source>
</evidence>
<evidence type="ECO:0000313" key="1">
    <source>
        <dbReference type="EMBL" id="SHF97892.1"/>
    </source>
</evidence>
<reference evidence="1 2" key="1">
    <citation type="submission" date="2016-11" db="EMBL/GenBank/DDBJ databases">
        <authorList>
            <person name="Jaros S."/>
            <person name="Januszkiewicz K."/>
            <person name="Wedrychowicz H."/>
        </authorList>
    </citation>
    <scope>NUCLEOTIDE SEQUENCE [LARGE SCALE GENOMIC DNA]</scope>
    <source>
        <strain evidence="1 2">DSM 26897</strain>
    </source>
</reference>
<dbReference type="RefSeq" id="WP_073046010.1">
    <property type="nucleotide sequence ID" value="NZ_FQUO01000015.1"/>
</dbReference>
<protein>
    <submittedName>
        <fullName evidence="1">Uncharacterized protein</fullName>
    </submittedName>
</protein>